<dbReference type="SUPFAM" id="SSF55486">
    <property type="entry name" value="Metalloproteases ('zincins'), catalytic domain"/>
    <property type="match status" value="1"/>
</dbReference>
<dbReference type="OrthoDB" id="9762795at2"/>
<dbReference type="EMBL" id="FORR01000002">
    <property type="protein sequence ID" value="SFI79358.1"/>
    <property type="molecule type" value="Genomic_DNA"/>
</dbReference>
<gene>
    <name evidence="1" type="ORF">SAMN05421852_10226</name>
</gene>
<dbReference type="Gene3D" id="1.10.1370.30">
    <property type="match status" value="1"/>
</dbReference>
<evidence type="ECO:0000313" key="2">
    <source>
        <dbReference type="Proteomes" id="UP000199545"/>
    </source>
</evidence>
<name>A0A1I3L400_9BACL</name>
<keyword evidence="2" id="KW-1185">Reference proteome</keyword>
<organism evidence="1 2">
    <name type="scientific">Thermoflavimicrobium dichotomicum</name>
    <dbReference type="NCBI Taxonomy" id="46223"/>
    <lineage>
        <taxon>Bacteria</taxon>
        <taxon>Bacillati</taxon>
        <taxon>Bacillota</taxon>
        <taxon>Bacilli</taxon>
        <taxon>Bacillales</taxon>
        <taxon>Thermoactinomycetaceae</taxon>
        <taxon>Thermoflavimicrobium</taxon>
    </lineage>
</organism>
<dbReference type="Proteomes" id="UP000199545">
    <property type="component" value="Unassembled WGS sequence"/>
</dbReference>
<dbReference type="STRING" id="46223.SAMN05421852_10226"/>
<reference evidence="1 2" key="1">
    <citation type="submission" date="2016-10" db="EMBL/GenBank/DDBJ databases">
        <authorList>
            <person name="de Groot N.N."/>
        </authorList>
    </citation>
    <scope>NUCLEOTIDE SEQUENCE [LARGE SCALE GENOMIC DNA]</scope>
    <source>
        <strain evidence="1 2">DSM 44778</strain>
    </source>
</reference>
<dbReference type="AlphaFoldDB" id="A0A1I3L400"/>
<proteinExistence type="predicted"/>
<sequence length="503" mass="59337">MEATTLYLTEYVSLYHEWSTAYDAYLSARNIKKEKEWMEKTRQFYRWLADSKRFAQLAESDSEELRALYIRMACFQINSEELEELLNLEAQLLRMYLAAQEKNQTIRQQLMGETNTYQRKAWWKESKEAGEAIAPILLRLKALRNQTVARQGFDHYSAWSLAYLGLKEEEVALYLQQLKQVTDPHYSNLKSELDKQLGKQFDLRPEGIRFWHLDDLLGYSAPPTYVDHSLYRFLQEDHIIPLLQKTIQHFRLTGTKEKMVHFHPFEQRISGAEECVVLGQKESTPESLGRLLYDIGRNYVYAQLQPLSLMGKIRDLPIHHAWGICLEQLVYQRHWLKEVAQVSDEDLEPVTDEALLKQAQFAHLMKLRYHLAVATFERDFYSQEDQDWHQHWWDLVEMMQFIPRPETYRGADWAVSAWIGLEPNPSLEYLSGILLAMQLREQAEQQPLFAPVTMQTIEKVTPLISQMYYPSFQKEEMETILLRHWPKPEPKPAPKPRHAPAKS</sequence>
<evidence type="ECO:0000313" key="1">
    <source>
        <dbReference type="EMBL" id="SFI79358.1"/>
    </source>
</evidence>
<protein>
    <submittedName>
        <fullName evidence="1">Uncharacterized protein</fullName>
    </submittedName>
</protein>
<accession>A0A1I3L400</accession>
<dbReference type="RefSeq" id="WP_093227768.1">
    <property type="nucleotide sequence ID" value="NZ_FORR01000002.1"/>
</dbReference>